<evidence type="ECO:0000256" key="1">
    <source>
        <dbReference type="ARBA" id="ARBA00004236"/>
    </source>
</evidence>
<dbReference type="FunFam" id="2.60.40.10:FF:000376">
    <property type="entry name" value="CLUMA_CG000981, isoform A"/>
    <property type="match status" value="1"/>
</dbReference>
<dbReference type="AlphaFoldDB" id="A0AAJ7IU70"/>
<dbReference type="GO" id="GO:0043005">
    <property type="term" value="C:neuron projection"/>
    <property type="evidence" value="ECO:0007669"/>
    <property type="project" value="TreeGrafter"/>
</dbReference>
<dbReference type="PANTHER" id="PTHR12231:SF87">
    <property type="entry name" value="DPR-INTERACTING PROTEIN BETA, ISOFORM C"/>
    <property type="match status" value="1"/>
</dbReference>
<dbReference type="InterPro" id="IPR003598">
    <property type="entry name" value="Ig_sub2"/>
</dbReference>
<keyword evidence="6" id="KW-1015">Disulfide bond</keyword>
<dbReference type="GeneID" id="108623027"/>
<feature type="domain" description="Ig-like" evidence="10">
    <location>
        <begin position="230"/>
        <end position="324"/>
    </location>
</feature>
<keyword evidence="5" id="KW-0472">Membrane</keyword>
<evidence type="ECO:0000256" key="9">
    <source>
        <dbReference type="SAM" id="SignalP"/>
    </source>
</evidence>
<name>A0AAJ7IU70_9HYME</name>
<dbReference type="Pfam" id="PF07679">
    <property type="entry name" value="I-set"/>
    <property type="match status" value="1"/>
</dbReference>
<evidence type="ECO:0000256" key="8">
    <source>
        <dbReference type="ARBA" id="ARBA00023319"/>
    </source>
</evidence>
<evidence type="ECO:0000256" key="2">
    <source>
        <dbReference type="ARBA" id="ARBA00022475"/>
    </source>
</evidence>
<dbReference type="InterPro" id="IPR036179">
    <property type="entry name" value="Ig-like_dom_sf"/>
</dbReference>
<keyword evidence="8" id="KW-0393">Immunoglobulin domain</keyword>
<proteinExistence type="predicted"/>
<feature type="chain" id="PRO_5042515918" evidence="9">
    <location>
        <begin position="25"/>
        <end position="405"/>
    </location>
</feature>
<dbReference type="Proteomes" id="UP000694925">
    <property type="component" value="Unplaced"/>
</dbReference>
<sequence>MQCTMLCHRALVVLLAVSVPIVTGLEPDFVYPLENITIPQGRDATFTCVVSNLGGYRVAWLKADTKAVLAIHEHVITNDARLSVTHSDYNTWTLNIRGARQEDRGIYMCQVNTNPMKSQSAFLEVVIPPDIISEETSNDLMVPEGGSAKLVCKARGYPKPDINWKREDGADIISRAGSSGSKTKMSMAAGETLTLSKVTRSEMGSYLCIASNGVPPTVSKRMMLHVHFHPMVQVPNQLVGAPTGTNVTLVCLVEASPKAINYWTRESGEMIISNQKYQMSEVKTSVYGVQMRLVIMNFQKQDLGGYKCISKNSIGDAEGNIRLYDMDLPKHSKKFGDRRGDDDTNEAISDRDHRLNHVYQGSLREPGSTLDPYFDGDDESSMTSTILPPTTCILLTVSLQLLAFT</sequence>
<dbReference type="KEGG" id="ccal:108623027"/>
<protein>
    <submittedName>
        <fullName evidence="12">Lachesin-like</fullName>
    </submittedName>
</protein>
<feature type="domain" description="Ig-like" evidence="10">
    <location>
        <begin position="129"/>
        <end position="219"/>
    </location>
</feature>
<evidence type="ECO:0000256" key="3">
    <source>
        <dbReference type="ARBA" id="ARBA00022729"/>
    </source>
</evidence>
<dbReference type="Gene3D" id="2.60.40.10">
    <property type="entry name" value="Immunoglobulins"/>
    <property type="match status" value="3"/>
</dbReference>
<dbReference type="SMART" id="SM00408">
    <property type="entry name" value="IGc2"/>
    <property type="match status" value="3"/>
</dbReference>
<feature type="signal peptide" evidence="9">
    <location>
        <begin position="1"/>
        <end position="24"/>
    </location>
</feature>
<evidence type="ECO:0000256" key="4">
    <source>
        <dbReference type="ARBA" id="ARBA00022737"/>
    </source>
</evidence>
<organism evidence="11 12">
    <name type="scientific">Ceratina calcarata</name>
    <dbReference type="NCBI Taxonomy" id="156304"/>
    <lineage>
        <taxon>Eukaryota</taxon>
        <taxon>Metazoa</taxon>
        <taxon>Ecdysozoa</taxon>
        <taxon>Arthropoda</taxon>
        <taxon>Hexapoda</taxon>
        <taxon>Insecta</taxon>
        <taxon>Pterygota</taxon>
        <taxon>Neoptera</taxon>
        <taxon>Endopterygota</taxon>
        <taxon>Hymenoptera</taxon>
        <taxon>Apocrita</taxon>
        <taxon>Aculeata</taxon>
        <taxon>Apoidea</taxon>
        <taxon>Anthophila</taxon>
        <taxon>Apidae</taxon>
        <taxon>Ceratina</taxon>
        <taxon>Zadontomerus</taxon>
    </lineage>
</organism>
<dbReference type="GO" id="GO:0005886">
    <property type="term" value="C:plasma membrane"/>
    <property type="evidence" value="ECO:0007669"/>
    <property type="project" value="UniProtKB-SubCell"/>
</dbReference>
<dbReference type="FunFam" id="2.60.40.10:FF:000328">
    <property type="entry name" value="CLUMA_CG000981, isoform A"/>
    <property type="match status" value="1"/>
</dbReference>
<dbReference type="PROSITE" id="PS50835">
    <property type="entry name" value="IG_LIKE"/>
    <property type="match status" value="3"/>
</dbReference>
<dbReference type="InterPro" id="IPR003599">
    <property type="entry name" value="Ig_sub"/>
</dbReference>
<dbReference type="InterPro" id="IPR013783">
    <property type="entry name" value="Ig-like_fold"/>
</dbReference>
<comment type="subcellular location">
    <subcellularLocation>
        <location evidence="1">Cell membrane</location>
    </subcellularLocation>
</comment>
<dbReference type="InterPro" id="IPR013106">
    <property type="entry name" value="Ig_V-set"/>
</dbReference>
<keyword evidence="11" id="KW-1185">Reference proteome</keyword>
<gene>
    <name evidence="12" type="primary">LOC108623027</name>
</gene>
<dbReference type="InterPro" id="IPR007110">
    <property type="entry name" value="Ig-like_dom"/>
</dbReference>
<dbReference type="Pfam" id="PF13927">
    <property type="entry name" value="Ig_3"/>
    <property type="match status" value="2"/>
</dbReference>
<dbReference type="RefSeq" id="XP_017876760.1">
    <property type="nucleotide sequence ID" value="XM_018021271.2"/>
</dbReference>
<evidence type="ECO:0000313" key="11">
    <source>
        <dbReference type="Proteomes" id="UP000694925"/>
    </source>
</evidence>
<dbReference type="InterPro" id="IPR051170">
    <property type="entry name" value="Neural/epithelial_adhesion"/>
</dbReference>
<keyword evidence="4" id="KW-0677">Repeat</keyword>
<keyword evidence="7" id="KW-0325">Glycoprotein</keyword>
<feature type="domain" description="Ig-like" evidence="10">
    <location>
        <begin position="27"/>
        <end position="124"/>
    </location>
</feature>
<keyword evidence="3 9" id="KW-0732">Signal</keyword>
<evidence type="ECO:0000313" key="12">
    <source>
        <dbReference type="RefSeq" id="XP_017876760.1"/>
    </source>
</evidence>
<reference evidence="12" key="1">
    <citation type="submission" date="2025-08" db="UniProtKB">
        <authorList>
            <consortium name="RefSeq"/>
        </authorList>
    </citation>
    <scope>IDENTIFICATION</scope>
    <source>
        <tissue evidence="12">Whole body</tissue>
    </source>
</reference>
<evidence type="ECO:0000256" key="7">
    <source>
        <dbReference type="ARBA" id="ARBA00023180"/>
    </source>
</evidence>
<dbReference type="PANTHER" id="PTHR12231">
    <property type="entry name" value="CTX-RELATED TYPE I TRANSMEMBRANE PROTEIN"/>
    <property type="match status" value="1"/>
</dbReference>
<dbReference type="SMART" id="SM00406">
    <property type="entry name" value="IGv"/>
    <property type="match status" value="2"/>
</dbReference>
<keyword evidence="2" id="KW-1003">Cell membrane</keyword>
<dbReference type="SUPFAM" id="SSF48726">
    <property type="entry name" value="Immunoglobulin"/>
    <property type="match status" value="3"/>
</dbReference>
<accession>A0AAJ7IU70</accession>
<dbReference type="SMART" id="SM00409">
    <property type="entry name" value="IG"/>
    <property type="match status" value="3"/>
</dbReference>
<evidence type="ECO:0000259" key="10">
    <source>
        <dbReference type="PROSITE" id="PS50835"/>
    </source>
</evidence>
<dbReference type="InterPro" id="IPR013098">
    <property type="entry name" value="Ig_I-set"/>
</dbReference>
<evidence type="ECO:0000256" key="6">
    <source>
        <dbReference type="ARBA" id="ARBA00023157"/>
    </source>
</evidence>
<evidence type="ECO:0000256" key="5">
    <source>
        <dbReference type="ARBA" id="ARBA00023136"/>
    </source>
</evidence>